<dbReference type="SUPFAM" id="SSF82829">
    <property type="entry name" value="MesJ substrate recognition domain-like"/>
    <property type="match status" value="1"/>
</dbReference>
<evidence type="ECO:0000313" key="10">
    <source>
        <dbReference type="EMBL" id="BAN04082.1"/>
    </source>
</evidence>
<keyword evidence="2 7" id="KW-0436">Ligase</keyword>
<dbReference type="PANTHER" id="PTHR43033:SF1">
    <property type="entry name" value="TRNA(ILE)-LYSIDINE SYNTHASE-RELATED"/>
    <property type="match status" value="1"/>
</dbReference>
<keyword evidence="11" id="KW-1185">Reference proteome</keyword>
<dbReference type="SUPFAM" id="SSF52402">
    <property type="entry name" value="Adenine nucleotide alpha hydrolases-like"/>
    <property type="match status" value="1"/>
</dbReference>
<dbReference type="InterPro" id="IPR011063">
    <property type="entry name" value="TilS/TtcA_N"/>
</dbReference>
<dbReference type="KEGG" id="aym:YM304_37680"/>
<dbReference type="Gene3D" id="3.40.50.620">
    <property type="entry name" value="HUPs"/>
    <property type="match status" value="1"/>
</dbReference>
<sequence>MSSARVLLDRLVERCTFPDPGTPVVCALSGGPDSSALVALAAHVGLDVTAVHVHHGLRDSADADAATARRIAGALDVEFRSEHVDLDDGSNLEDRARRARQRVLGPDALTGHTADDQAETLLLALIRGSGARGLAAMRPGPTHPLLALRRADTVAVCDALALEPAIDPTNSDPRFRRNRVRHDVLPLLDRLAERDLAPILSRTASLLRDDDDLLDELAAALDPADARALAAAPLPLARRSLRAWLSLDGYPPTVAEIDRVLDVARGDAEACEISGRRRISRSGQRLSLFQNPV</sequence>
<evidence type="ECO:0000256" key="1">
    <source>
        <dbReference type="ARBA" id="ARBA00022490"/>
    </source>
</evidence>
<feature type="binding site" evidence="7">
    <location>
        <begin position="29"/>
        <end position="34"/>
    </location>
    <ligand>
        <name>ATP</name>
        <dbReference type="ChEBI" id="CHEBI:30616"/>
    </ligand>
</feature>
<dbReference type="Pfam" id="PF09179">
    <property type="entry name" value="TilS"/>
    <property type="match status" value="1"/>
</dbReference>
<keyword evidence="5 7" id="KW-0067">ATP-binding</keyword>
<dbReference type="GO" id="GO:0032267">
    <property type="term" value="F:tRNA(Ile)-lysidine synthase activity"/>
    <property type="evidence" value="ECO:0007669"/>
    <property type="project" value="UniProtKB-EC"/>
</dbReference>
<dbReference type="InterPro" id="IPR012094">
    <property type="entry name" value="tRNA_Ile_lys_synt"/>
</dbReference>
<gene>
    <name evidence="7 10" type="primary">tilS</name>
    <name evidence="10" type="ORF">YM304_37680</name>
</gene>
<dbReference type="InterPro" id="IPR015262">
    <property type="entry name" value="tRNA_Ile_lys_synt_subst-bd"/>
</dbReference>
<dbReference type="GO" id="GO:0005737">
    <property type="term" value="C:cytoplasm"/>
    <property type="evidence" value="ECO:0007669"/>
    <property type="project" value="UniProtKB-SubCell"/>
</dbReference>
<name>A0A6C7EDM3_ILUCY</name>
<feature type="domain" description="tRNA(Ile)-lysidine synthase substrate-binding" evidence="9">
    <location>
        <begin position="227"/>
        <end position="286"/>
    </location>
</feature>
<evidence type="ECO:0000259" key="8">
    <source>
        <dbReference type="Pfam" id="PF01171"/>
    </source>
</evidence>
<evidence type="ECO:0000313" key="11">
    <source>
        <dbReference type="Proteomes" id="UP000011863"/>
    </source>
</evidence>
<dbReference type="Proteomes" id="UP000011863">
    <property type="component" value="Chromosome"/>
</dbReference>
<evidence type="ECO:0000256" key="6">
    <source>
        <dbReference type="ARBA" id="ARBA00048539"/>
    </source>
</evidence>
<dbReference type="CDD" id="cd01992">
    <property type="entry name" value="TilS_N"/>
    <property type="match status" value="1"/>
</dbReference>
<dbReference type="NCBIfam" id="TIGR02432">
    <property type="entry name" value="lysidine_TilS_N"/>
    <property type="match status" value="1"/>
</dbReference>
<feature type="domain" description="tRNA(Ile)-lysidine/2-thiocytidine synthase N-terminal" evidence="8">
    <location>
        <begin position="24"/>
        <end position="182"/>
    </location>
</feature>
<comment type="catalytic activity">
    <reaction evidence="6 7">
        <text>cytidine(34) in tRNA(Ile2) + L-lysine + ATP = lysidine(34) in tRNA(Ile2) + AMP + diphosphate + H(+)</text>
        <dbReference type="Rhea" id="RHEA:43744"/>
        <dbReference type="Rhea" id="RHEA-COMP:10625"/>
        <dbReference type="Rhea" id="RHEA-COMP:10670"/>
        <dbReference type="ChEBI" id="CHEBI:15378"/>
        <dbReference type="ChEBI" id="CHEBI:30616"/>
        <dbReference type="ChEBI" id="CHEBI:32551"/>
        <dbReference type="ChEBI" id="CHEBI:33019"/>
        <dbReference type="ChEBI" id="CHEBI:82748"/>
        <dbReference type="ChEBI" id="CHEBI:83665"/>
        <dbReference type="ChEBI" id="CHEBI:456215"/>
        <dbReference type="EC" id="6.3.4.19"/>
    </reaction>
</comment>
<proteinExistence type="inferred from homology"/>
<dbReference type="HAMAP" id="MF_01161">
    <property type="entry name" value="tRNA_Ile_lys_synt"/>
    <property type="match status" value="1"/>
</dbReference>
<evidence type="ECO:0000256" key="3">
    <source>
        <dbReference type="ARBA" id="ARBA00022694"/>
    </source>
</evidence>
<dbReference type="EC" id="6.3.4.19" evidence="7"/>
<evidence type="ECO:0000259" key="9">
    <source>
        <dbReference type="Pfam" id="PF09179"/>
    </source>
</evidence>
<dbReference type="PANTHER" id="PTHR43033">
    <property type="entry name" value="TRNA(ILE)-LYSIDINE SYNTHASE-RELATED"/>
    <property type="match status" value="1"/>
</dbReference>
<keyword evidence="1 7" id="KW-0963">Cytoplasm</keyword>
<evidence type="ECO:0000256" key="4">
    <source>
        <dbReference type="ARBA" id="ARBA00022741"/>
    </source>
</evidence>
<comment type="domain">
    <text evidence="7">The N-terminal region contains the highly conserved SGGXDS motif, predicted to be a P-loop motif involved in ATP binding.</text>
</comment>
<dbReference type="Pfam" id="PF01171">
    <property type="entry name" value="ATP_bind_3"/>
    <property type="match status" value="1"/>
</dbReference>
<evidence type="ECO:0000256" key="5">
    <source>
        <dbReference type="ARBA" id="ARBA00022840"/>
    </source>
</evidence>
<comment type="function">
    <text evidence="7">Ligates lysine onto the cytidine present at position 34 of the AUA codon-specific tRNA(Ile) that contains the anticodon CAU, in an ATP-dependent manner. Cytidine is converted to lysidine, thus changing the amino acid specificity of the tRNA from methionine to isoleucine.</text>
</comment>
<dbReference type="EMBL" id="AP012057">
    <property type="protein sequence ID" value="BAN04082.1"/>
    <property type="molecule type" value="Genomic_DNA"/>
</dbReference>
<dbReference type="GO" id="GO:0006400">
    <property type="term" value="P:tRNA modification"/>
    <property type="evidence" value="ECO:0007669"/>
    <property type="project" value="UniProtKB-UniRule"/>
</dbReference>
<dbReference type="RefSeq" id="WP_015443329.1">
    <property type="nucleotide sequence ID" value="NC_020520.1"/>
</dbReference>
<organism evidence="10 11">
    <name type="scientific">Ilumatobacter coccineus (strain NBRC 103263 / KCTC 29153 / YM16-304)</name>
    <dbReference type="NCBI Taxonomy" id="1313172"/>
    <lineage>
        <taxon>Bacteria</taxon>
        <taxon>Bacillati</taxon>
        <taxon>Actinomycetota</taxon>
        <taxon>Acidimicrobiia</taxon>
        <taxon>Acidimicrobiales</taxon>
        <taxon>Ilumatobacteraceae</taxon>
        <taxon>Ilumatobacter</taxon>
    </lineage>
</organism>
<evidence type="ECO:0000256" key="2">
    <source>
        <dbReference type="ARBA" id="ARBA00022598"/>
    </source>
</evidence>
<reference evidence="10 11" key="1">
    <citation type="journal article" date="2013" name="Int. J. Syst. Evol. Microbiol.">
        <title>Ilumatobacter nonamiense sp. nov. and Ilumatobacter coccineum sp. nov., isolated from seashore sand.</title>
        <authorList>
            <person name="Matsumoto A."/>
            <person name="Kasai H."/>
            <person name="Matsuo Y."/>
            <person name="Shizuri Y."/>
            <person name="Ichikawa N."/>
            <person name="Fujita N."/>
            <person name="Omura S."/>
            <person name="Takahashi Y."/>
        </authorList>
    </citation>
    <scope>NUCLEOTIDE SEQUENCE [LARGE SCALE GENOMIC DNA]</scope>
    <source>
        <strain evidence="11">NBRC 103263 / KCTC 29153 / YM16-304</strain>
    </source>
</reference>
<accession>A0A6C7EDM3</accession>
<dbReference type="AlphaFoldDB" id="A0A6C7EDM3"/>
<dbReference type="OrthoDB" id="5244702at2"/>
<evidence type="ECO:0000256" key="7">
    <source>
        <dbReference type="HAMAP-Rule" id="MF_01161"/>
    </source>
</evidence>
<dbReference type="InterPro" id="IPR012795">
    <property type="entry name" value="tRNA_Ile_lys_synt_N"/>
</dbReference>
<dbReference type="GO" id="GO:0005524">
    <property type="term" value="F:ATP binding"/>
    <property type="evidence" value="ECO:0007669"/>
    <property type="project" value="UniProtKB-UniRule"/>
</dbReference>
<dbReference type="InterPro" id="IPR014729">
    <property type="entry name" value="Rossmann-like_a/b/a_fold"/>
</dbReference>
<keyword evidence="3 7" id="KW-0819">tRNA processing</keyword>
<comment type="similarity">
    <text evidence="7">Belongs to the tRNA(Ile)-lysidine synthase family.</text>
</comment>
<keyword evidence="4 7" id="KW-0547">Nucleotide-binding</keyword>
<protein>
    <recommendedName>
        <fullName evidence="7">tRNA(Ile)-lysidine synthase</fullName>
        <ecNumber evidence="7">6.3.4.19</ecNumber>
    </recommendedName>
    <alternativeName>
        <fullName evidence="7">tRNA(Ile)-2-lysyl-cytidine synthase</fullName>
    </alternativeName>
    <alternativeName>
        <fullName evidence="7">tRNA(Ile)-lysidine synthetase</fullName>
    </alternativeName>
</protein>
<comment type="subcellular location">
    <subcellularLocation>
        <location evidence="7">Cytoplasm</location>
    </subcellularLocation>
</comment>